<evidence type="ECO:0000313" key="2">
    <source>
        <dbReference type="Proteomes" id="UP000270868"/>
    </source>
</evidence>
<dbReference type="EMBL" id="RJPS01000002">
    <property type="protein sequence ID" value="RSJ92080.1"/>
    <property type="molecule type" value="Genomic_DNA"/>
</dbReference>
<protein>
    <recommendedName>
        <fullName evidence="3">LXG domain-containing protein</fullName>
    </recommendedName>
</protein>
<name>A0A3R9KPS9_STRCR</name>
<gene>
    <name evidence="1" type="ORF">D8792_02400</name>
</gene>
<comment type="caution">
    <text evidence="1">The sequence shown here is derived from an EMBL/GenBank/DDBJ whole genome shotgun (WGS) entry which is preliminary data.</text>
</comment>
<dbReference type="AlphaFoldDB" id="A0A3R9KPS9"/>
<accession>A0A3R9KPS9</accession>
<dbReference type="RefSeq" id="WP_125372758.1">
    <property type="nucleotide sequence ID" value="NZ_CAUUYS010000004.1"/>
</dbReference>
<proteinExistence type="predicted"/>
<organism evidence="1 2">
    <name type="scientific">Streptococcus cristatus</name>
    <dbReference type="NCBI Taxonomy" id="45634"/>
    <lineage>
        <taxon>Bacteria</taxon>
        <taxon>Bacillati</taxon>
        <taxon>Bacillota</taxon>
        <taxon>Bacilli</taxon>
        <taxon>Lactobacillales</taxon>
        <taxon>Streptococcaceae</taxon>
        <taxon>Streptococcus</taxon>
    </lineage>
</organism>
<sequence>MNELVTRYISFCENLNQNFNGNILSGDSLDDLKSCEKAINECLNQLNSGLSLLEKKKNRISSSQDPFYTSGFVDIFLALDGLEDAFSELKHISIAMNKHFMYESGEISEEEFLNDGILNVGIVDAGDEE</sequence>
<evidence type="ECO:0000313" key="1">
    <source>
        <dbReference type="EMBL" id="RSJ92080.1"/>
    </source>
</evidence>
<dbReference type="Proteomes" id="UP000270868">
    <property type="component" value="Unassembled WGS sequence"/>
</dbReference>
<reference evidence="1 2" key="1">
    <citation type="submission" date="2018-11" db="EMBL/GenBank/DDBJ databases">
        <title>Species Designations Belie Phenotypic and Genotypic Heterogeneity in Oral Streptococci.</title>
        <authorList>
            <person name="Velsko I."/>
        </authorList>
    </citation>
    <scope>NUCLEOTIDE SEQUENCE [LARGE SCALE GENOMIC DNA]</scope>
    <source>
        <strain evidence="1 2">A52</strain>
    </source>
</reference>
<evidence type="ECO:0008006" key="3">
    <source>
        <dbReference type="Google" id="ProtNLM"/>
    </source>
</evidence>